<dbReference type="AlphaFoldDB" id="A0A0C3NQY8"/>
<sequence>MAVTSLTEVFRHVLTRIKRVACREMIRNESSSKSQLSSHPRLHVVLQSGRLYLNHGSSCSPYRGPIPKYGRRSLQKLPCKPRKPSVVERWFDAWNGTLQVGKNLKDVTMHSAR</sequence>
<evidence type="ECO:0000313" key="1">
    <source>
        <dbReference type="EMBL" id="KIO03275.1"/>
    </source>
</evidence>
<dbReference type="EMBL" id="KN831977">
    <property type="protein sequence ID" value="KIO03275.1"/>
    <property type="molecule type" value="Genomic_DNA"/>
</dbReference>
<dbReference type="InParanoid" id="A0A0C3NQY8"/>
<reference evidence="2" key="2">
    <citation type="submission" date="2015-01" db="EMBL/GenBank/DDBJ databases">
        <title>Evolutionary Origins and Diversification of the Mycorrhizal Mutualists.</title>
        <authorList>
            <consortium name="DOE Joint Genome Institute"/>
            <consortium name="Mycorrhizal Genomics Consortium"/>
            <person name="Kohler A."/>
            <person name="Kuo A."/>
            <person name="Nagy L.G."/>
            <person name="Floudas D."/>
            <person name="Copeland A."/>
            <person name="Barry K.W."/>
            <person name="Cichocki N."/>
            <person name="Veneault-Fourrey C."/>
            <person name="LaButti K."/>
            <person name="Lindquist E.A."/>
            <person name="Lipzen A."/>
            <person name="Lundell T."/>
            <person name="Morin E."/>
            <person name="Murat C."/>
            <person name="Riley R."/>
            <person name="Ohm R."/>
            <person name="Sun H."/>
            <person name="Tunlid A."/>
            <person name="Henrissat B."/>
            <person name="Grigoriev I.V."/>
            <person name="Hibbett D.S."/>
            <person name="Martin F."/>
        </authorList>
    </citation>
    <scope>NUCLEOTIDE SEQUENCE [LARGE SCALE GENOMIC DNA]</scope>
    <source>
        <strain evidence="2">Marx 270</strain>
    </source>
</reference>
<dbReference type="Proteomes" id="UP000054217">
    <property type="component" value="Unassembled WGS sequence"/>
</dbReference>
<dbReference type="HOGENOM" id="CLU_2134573_0_0_1"/>
<name>A0A0C3NQY8_PISTI</name>
<accession>A0A0C3NQY8</accession>
<protein>
    <submittedName>
        <fullName evidence="1">Uncharacterized protein</fullName>
    </submittedName>
</protein>
<dbReference type="OrthoDB" id="10417591at2759"/>
<proteinExistence type="predicted"/>
<organism evidence="1 2">
    <name type="scientific">Pisolithus tinctorius Marx 270</name>
    <dbReference type="NCBI Taxonomy" id="870435"/>
    <lineage>
        <taxon>Eukaryota</taxon>
        <taxon>Fungi</taxon>
        <taxon>Dikarya</taxon>
        <taxon>Basidiomycota</taxon>
        <taxon>Agaricomycotina</taxon>
        <taxon>Agaricomycetes</taxon>
        <taxon>Agaricomycetidae</taxon>
        <taxon>Boletales</taxon>
        <taxon>Sclerodermatineae</taxon>
        <taxon>Pisolithaceae</taxon>
        <taxon>Pisolithus</taxon>
    </lineage>
</organism>
<keyword evidence="2" id="KW-1185">Reference proteome</keyword>
<reference evidence="1 2" key="1">
    <citation type="submission" date="2014-04" db="EMBL/GenBank/DDBJ databases">
        <authorList>
            <consortium name="DOE Joint Genome Institute"/>
            <person name="Kuo A."/>
            <person name="Kohler A."/>
            <person name="Costa M.D."/>
            <person name="Nagy L.G."/>
            <person name="Floudas D."/>
            <person name="Copeland A."/>
            <person name="Barry K.W."/>
            <person name="Cichocki N."/>
            <person name="Veneault-Fourrey C."/>
            <person name="LaButti K."/>
            <person name="Lindquist E.A."/>
            <person name="Lipzen A."/>
            <person name="Lundell T."/>
            <person name="Morin E."/>
            <person name="Murat C."/>
            <person name="Sun H."/>
            <person name="Tunlid A."/>
            <person name="Henrissat B."/>
            <person name="Grigoriev I.V."/>
            <person name="Hibbett D.S."/>
            <person name="Martin F."/>
            <person name="Nordberg H.P."/>
            <person name="Cantor M.N."/>
            <person name="Hua S.X."/>
        </authorList>
    </citation>
    <scope>NUCLEOTIDE SEQUENCE [LARGE SCALE GENOMIC DNA]</scope>
    <source>
        <strain evidence="1 2">Marx 270</strain>
    </source>
</reference>
<evidence type="ECO:0000313" key="2">
    <source>
        <dbReference type="Proteomes" id="UP000054217"/>
    </source>
</evidence>
<gene>
    <name evidence="1" type="ORF">M404DRAFT_1001551</name>
</gene>